<dbReference type="InterPro" id="IPR050464">
    <property type="entry name" value="Zeta_carotene_desat/Oxidored"/>
</dbReference>
<dbReference type="GO" id="GO:0004729">
    <property type="term" value="F:oxygen-dependent protoporphyrinogen oxidase activity"/>
    <property type="evidence" value="ECO:0007669"/>
    <property type="project" value="UniProtKB-UniRule"/>
</dbReference>
<dbReference type="Proteomes" id="UP000193240">
    <property type="component" value="Unassembled WGS sequence"/>
</dbReference>
<dbReference type="InterPro" id="IPR036188">
    <property type="entry name" value="FAD/NAD-bd_sf"/>
</dbReference>
<dbReference type="InterPro" id="IPR004572">
    <property type="entry name" value="Protoporphyrinogen_oxidase"/>
</dbReference>
<evidence type="ECO:0000256" key="4">
    <source>
        <dbReference type="ARBA" id="ARBA00012867"/>
    </source>
</evidence>
<protein>
    <recommendedName>
        <fullName evidence="4 11">Protoporphyrinogen oxidase</fullName>
        <ecNumber evidence="4 11">1.3.3.4</ecNumber>
    </recommendedName>
</protein>
<keyword evidence="14" id="KW-1185">Reference proteome</keyword>
<keyword evidence="6 11" id="KW-0274">FAD</keyword>
<name>A0A1Y2M362_EPING</name>
<comment type="similarity">
    <text evidence="3 11">Belongs to the protoporphyrinogen/coproporphyrinogen oxidase family. Protoporphyrinogen oxidase subfamily.</text>
</comment>
<evidence type="ECO:0000256" key="5">
    <source>
        <dbReference type="ARBA" id="ARBA00022630"/>
    </source>
</evidence>
<evidence type="ECO:0000256" key="9">
    <source>
        <dbReference type="ARBA" id="ARBA00023244"/>
    </source>
</evidence>
<comment type="function">
    <text evidence="1 11">Catalyzes the 6-electron oxidation of protoporphyrinogen-IX to form protoporphyrin-IX.</text>
</comment>
<evidence type="ECO:0000256" key="3">
    <source>
        <dbReference type="ARBA" id="ARBA00010551"/>
    </source>
</evidence>
<dbReference type="GO" id="GO:0006782">
    <property type="term" value="P:protoporphyrinogen IX biosynthetic process"/>
    <property type="evidence" value="ECO:0007669"/>
    <property type="project" value="UniProtKB-UniRule"/>
</dbReference>
<evidence type="ECO:0000256" key="11">
    <source>
        <dbReference type="RuleBase" id="RU367069"/>
    </source>
</evidence>
<dbReference type="InterPro" id="IPR002937">
    <property type="entry name" value="Amino_oxidase"/>
</dbReference>
<dbReference type="InParanoid" id="A0A1Y2M362"/>
<feature type="domain" description="Amine oxidase" evidence="12">
    <location>
        <begin position="66"/>
        <end position="524"/>
    </location>
</feature>
<dbReference type="SUPFAM" id="SSF51905">
    <property type="entry name" value="FAD/NAD(P)-binding domain"/>
    <property type="match status" value="1"/>
</dbReference>
<keyword evidence="5 11" id="KW-0285">Flavoprotein</keyword>
<evidence type="ECO:0000256" key="2">
    <source>
        <dbReference type="ARBA" id="ARBA00005073"/>
    </source>
</evidence>
<evidence type="ECO:0000259" key="12">
    <source>
        <dbReference type="Pfam" id="PF01593"/>
    </source>
</evidence>
<dbReference type="GO" id="GO:0005743">
    <property type="term" value="C:mitochondrial inner membrane"/>
    <property type="evidence" value="ECO:0007669"/>
    <property type="project" value="UniProtKB-SubCell"/>
</dbReference>
<evidence type="ECO:0000256" key="7">
    <source>
        <dbReference type="ARBA" id="ARBA00023002"/>
    </source>
</evidence>
<evidence type="ECO:0000313" key="14">
    <source>
        <dbReference type="Proteomes" id="UP000193240"/>
    </source>
</evidence>
<dbReference type="PANTHER" id="PTHR42923">
    <property type="entry name" value="PROTOPORPHYRINOGEN OXIDASE"/>
    <property type="match status" value="1"/>
</dbReference>
<dbReference type="NCBIfam" id="TIGR00562">
    <property type="entry name" value="proto_IX_ox"/>
    <property type="match status" value="1"/>
</dbReference>
<reference evidence="13 14" key="1">
    <citation type="journal article" date="2017" name="Genome Announc.">
        <title>Genome sequence of the saprophytic ascomycete Epicoccum nigrum ICMP 19927 strain isolated from New Zealand.</title>
        <authorList>
            <person name="Fokin M."/>
            <person name="Fleetwood D."/>
            <person name="Weir B.S."/>
            <person name="Villas-Boas S.G."/>
        </authorList>
    </citation>
    <scope>NUCLEOTIDE SEQUENCE [LARGE SCALE GENOMIC DNA]</scope>
    <source>
        <strain evidence="13 14">ICMP 19927</strain>
    </source>
</reference>
<dbReference type="STRING" id="105696.A0A1Y2M362"/>
<dbReference type="Pfam" id="PF01593">
    <property type="entry name" value="Amino_oxidase"/>
    <property type="match status" value="1"/>
</dbReference>
<dbReference type="OMA" id="EHNQAVQ"/>
<dbReference type="EMBL" id="KZ107841">
    <property type="protein sequence ID" value="OSS50574.1"/>
    <property type="molecule type" value="Genomic_DNA"/>
</dbReference>
<organism evidence="13 14">
    <name type="scientific">Epicoccum nigrum</name>
    <name type="common">Soil fungus</name>
    <name type="synonym">Epicoccum purpurascens</name>
    <dbReference type="NCBI Taxonomy" id="105696"/>
    <lineage>
        <taxon>Eukaryota</taxon>
        <taxon>Fungi</taxon>
        <taxon>Dikarya</taxon>
        <taxon>Ascomycota</taxon>
        <taxon>Pezizomycotina</taxon>
        <taxon>Dothideomycetes</taxon>
        <taxon>Pleosporomycetidae</taxon>
        <taxon>Pleosporales</taxon>
        <taxon>Pleosporineae</taxon>
        <taxon>Didymellaceae</taxon>
        <taxon>Epicoccum</taxon>
    </lineage>
</organism>
<dbReference type="SUPFAM" id="SSF54373">
    <property type="entry name" value="FAD-linked reductases, C-terminal domain"/>
    <property type="match status" value="1"/>
</dbReference>
<evidence type="ECO:0000256" key="10">
    <source>
        <dbReference type="ARBA" id="ARBA00047554"/>
    </source>
</evidence>
<proteinExistence type="inferred from homology"/>
<keyword evidence="8 11" id="KW-0350">Heme biosynthesis</keyword>
<evidence type="ECO:0000256" key="6">
    <source>
        <dbReference type="ARBA" id="ARBA00022827"/>
    </source>
</evidence>
<comment type="pathway">
    <text evidence="2 11">Porphyrin-containing compound metabolism; protoporphyrin-IX biosynthesis; protoporphyrin-IX from protoporphyrinogen-IX: step 1/1.</text>
</comment>
<accession>A0A1Y2M362</accession>
<evidence type="ECO:0000313" key="13">
    <source>
        <dbReference type="EMBL" id="OSS50574.1"/>
    </source>
</evidence>
<evidence type="ECO:0000256" key="8">
    <source>
        <dbReference type="ARBA" id="ARBA00023133"/>
    </source>
</evidence>
<dbReference type="Gene3D" id="3.50.50.60">
    <property type="entry name" value="FAD/NAD(P)-binding domain"/>
    <property type="match status" value="1"/>
</dbReference>
<dbReference type="AlphaFoldDB" id="A0A1Y2M362"/>
<comment type="cofactor">
    <cofactor evidence="11">
        <name>FAD</name>
        <dbReference type="ChEBI" id="CHEBI:57692"/>
    </cofactor>
    <text evidence="11">Binds 1 FAD per subunit.</text>
</comment>
<keyword evidence="7 11" id="KW-0560">Oxidoreductase</keyword>
<keyword evidence="9 11" id="KW-0627">Porphyrin biosynthesis</keyword>
<evidence type="ECO:0000256" key="1">
    <source>
        <dbReference type="ARBA" id="ARBA00002600"/>
    </source>
</evidence>
<gene>
    <name evidence="13" type="ORF">B5807_04566</name>
</gene>
<dbReference type="EC" id="1.3.3.4" evidence="4 11"/>
<dbReference type="UniPathway" id="UPA00251">
    <property type="reaction ID" value="UER00324"/>
</dbReference>
<dbReference type="FunCoup" id="A0A1Y2M362">
    <property type="interactions" value="486"/>
</dbReference>
<sequence length="568" mass="62662">MLVRRHVPLLESTLRARPLRLLLASQCSRLRYSSSSAAHPERIAVLGGGIAGLASAFFASREFPNTKITVYEGSAETGGWIKSKRVQVPGGEVNFETGPRTLRNATVTAHLVQELGLVDDLVFTKRSEPSANNRFIYYPDRLNRLPSKVPSLGELFTLARSGILNGWLGTITEPLQPKRPAALSDETVGSFLARRMGKRITDNLVSAVFHGIYAGNIWQLSIRTLLPTAWQLEDKYGSLLGGFLRMQHETDNGNMQTLAHPYDLNAARAMQSEIDIDIDLAEKLKEATVFSFKGGMQTLARGLQNAMEKTGNIEIRAGSPVASFKLADGAEKKVEVIAGSDDNKTTENYDVVISTLRNAELTPYVTVMTVNLYYENPALLPVEGFGYLIPQSIPFDQNPERALGVIFDSTAIKGQDTAPGTKLTVMMGGHWWNDFEGYPDEEEGLAMARSVVERHLGIKDTPIAHHVNLSKDCIPQYTLGYEERLKEFASSLQDEYKGRLRVVGNQFNGVGVNDCITGAWQIARGLRDGGWKSGSCGLDRVQDSRPWTVVNARDLTYRKIVSEKDVNA</sequence>
<dbReference type="PANTHER" id="PTHR42923:SF3">
    <property type="entry name" value="PROTOPORPHYRINOGEN OXIDASE"/>
    <property type="match status" value="1"/>
</dbReference>
<comment type="subcellular location">
    <subcellularLocation>
        <location evidence="11">Mitochondrion inner membrane</location>
    </subcellularLocation>
</comment>
<comment type="catalytic activity">
    <reaction evidence="10 11">
        <text>protoporphyrinogen IX + 3 O2 = protoporphyrin IX + 3 H2O2</text>
        <dbReference type="Rhea" id="RHEA:25576"/>
        <dbReference type="ChEBI" id="CHEBI:15379"/>
        <dbReference type="ChEBI" id="CHEBI:16240"/>
        <dbReference type="ChEBI" id="CHEBI:57306"/>
        <dbReference type="ChEBI" id="CHEBI:57307"/>
        <dbReference type="EC" id="1.3.3.4"/>
    </reaction>
</comment>